<evidence type="ECO:0000313" key="2">
    <source>
        <dbReference type="Proteomes" id="UP000593758"/>
    </source>
</evidence>
<organism evidence="1 2">
    <name type="scientific">Ruania alkalisoli</name>
    <dbReference type="NCBI Taxonomy" id="2779775"/>
    <lineage>
        <taxon>Bacteria</taxon>
        <taxon>Bacillati</taxon>
        <taxon>Actinomycetota</taxon>
        <taxon>Actinomycetes</taxon>
        <taxon>Micrococcales</taxon>
        <taxon>Ruaniaceae</taxon>
        <taxon>Ruania</taxon>
    </lineage>
</organism>
<name>A0A7M1SUK8_9MICO</name>
<dbReference type="Proteomes" id="UP000593758">
    <property type="component" value="Chromosome"/>
</dbReference>
<dbReference type="InterPro" id="IPR049249">
    <property type="entry name" value="DUF6882"/>
</dbReference>
<evidence type="ECO:0000313" key="1">
    <source>
        <dbReference type="EMBL" id="QOR71266.1"/>
    </source>
</evidence>
<dbReference type="Pfam" id="PF21813">
    <property type="entry name" value="DUF6882"/>
    <property type="match status" value="1"/>
</dbReference>
<gene>
    <name evidence="1" type="ORF">IM660_02880</name>
</gene>
<dbReference type="RefSeq" id="WP_193497931.1">
    <property type="nucleotide sequence ID" value="NZ_CP063169.1"/>
</dbReference>
<accession>A0A7M1SUK8</accession>
<sequence>MTQISSFQDVLDDSLLTAHDRQSDLLGRLEACGPEEERTWGVDLDTRTATFTGPAGTFTATAHLLGSAAPGPRSWLWAWANPQYAGPLVARAEQVRGFGEQYAIPQLRDAEVPLDAEPRQVAGHICAAAGLICGGLTHYTLDAGRGTVAALLLESPELAPTPPSAIRAARVLAEVAQAGQVRNWDRAIRGYAQWRGFTLGEAPEGLTLAAPDGTAICTLDDRGRLGQVKGSFHQA</sequence>
<protein>
    <submittedName>
        <fullName evidence="1">Uncharacterized protein</fullName>
    </submittedName>
</protein>
<proteinExistence type="predicted"/>
<keyword evidence="2" id="KW-1185">Reference proteome</keyword>
<reference evidence="1 2" key="1">
    <citation type="submission" date="2020-10" db="EMBL/GenBank/DDBJ databases">
        <title>Haloactinobacterium sp. RN3S43, a bacterium isolated from saline soil.</title>
        <authorList>
            <person name="Sun J.-Q."/>
        </authorList>
    </citation>
    <scope>NUCLEOTIDE SEQUENCE [LARGE SCALE GENOMIC DNA]</scope>
    <source>
        <strain evidence="1 2">RN3S43</strain>
    </source>
</reference>
<dbReference type="KEGG" id="halt:IM660_02880"/>
<dbReference type="AlphaFoldDB" id="A0A7M1SUK8"/>
<dbReference type="EMBL" id="CP063169">
    <property type="protein sequence ID" value="QOR71266.1"/>
    <property type="molecule type" value="Genomic_DNA"/>
</dbReference>